<evidence type="ECO:0000313" key="2">
    <source>
        <dbReference type="EMBL" id="VDL94272.1"/>
    </source>
</evidence>
<protein>
    <submittedName>
        <fullName evidence="2 4">Uncharacterized protein</fullName>
    </submittedName>
</protein>
<dbReference type="Proteomes" id="UP000275846">
    <property type="component" value="Unassembled WGS sequence"/>
</dbReference>
<feature type="region of interest" description="Disordered" evidence="1">
    <location>
        <begin position="17"/>
        <end position="47"/>
    </location>
</feature>
<dbReference type="EMBL" id="UYSU01034358">
    <property type="protein sequence ID" value="VDL94272.1"/>
    <property type="molecule type" value="Genomic_DNA"/>
</dbReference>
<reference evidence="2 3" key="2">
    <citation type="submission" date="2018-11" db="EMBL/GenBank/DDBJ databases">
        <authorList>
            <consortium name="Pathogen Informatics"/>
        </authorList>
    </citation>
    <scope>NUCLEOTIDE SEQUENCE [LARGE SCALE GENOMIC DNA]</scope>
    <source>
        <strain evidence="2 3">NST_G2</strain>
    </source>
</reference>
<evidence type="ECO:0000256" key="1">
    <source>
        <dbReference type="SAM" id="MobiDB-lite"/>
    </source>
</evidence>
<evidence type="ECO:0000313" key="4">
    <source>
        <dbReference type="WBParaSite" id="SSLN_0000818601-mRNA-1"/>
    </source>
</evidence>
<evidence type="ECO:0000313" key="3">
    <source>
        <dbReference type="Proteomes" id="UP000275846"/>
    </source>
</evidence>
<keyword evidence="3" id="KW-1185">Reference proteome</keyword>
<accession>A0A183SUI9</accession>
<feature type="compositionally biased region" description="Polar residues" evidence="1">
    <location>
        <begin position="30"/>
        <end position="47"/>
    </location>
</feature>
<dbReference type="OrthoDB" id="10056939at2759"/>
<sequence>MFDEDLREFIVRKERECQHENASAAAKDCSQGSPSPSATPHQQKSNHLYLQPRLAHTKNRGCNVNGDDCAPAARRHSYSSGPVVVVNGAGYSPTQGECRFDEAGKNGVRKTSVRSHNEIPLPVFVDNRDLDELVGHELGAISSSTF</sequence>
<reference evidence="4" key="1">
    <citation type="submission" date="2016-06" db="UniProtKB">
        <authorList>
            <consortium name="WormBaseParasite"/>
        </authorList>
    </citation>
    <scope>IDENTIFICATION</scope>
</reference>
<gene>
    <name evidence="2" type="ORF">SSLN_LOCUS7887</name>
</gene>
<organism evidence="4">
    <name type="scientific">Schistocephalus solidus</name>
    <name type="common">Tapeworm</name>
    <dbReference type="NCBI Taxonomy" id="70667"/>
    <lineage>
        <taxon>Eukaryota</taxon>
        <taxon>Metazoa</taxon>
        <taxon>Spiralia</taxon>
        <taxon>Lophotrochozoa</taxon>
        <taxon>Platyhelminthes</taxon>
        <taxon>Cestoda</taxon>
        <taxon>Eucestoda</taxon>
        <taxon>Diphyllobothriidea</taxon>
        <taxon>Diphyllobothriidae</taxon>
        <taxon>Schistocephalus</taxon>
    </lineage>
</organism>
<proteinExistence type="predicted"/>
<dbReference type="AlphaFoldDB" id="A0A183SUI9"/>
<dbReference type="WBParaSite" id="SSLN_0000818601-mRNA-1">
    <property type="protein sequence ID" value="SSLN_0000818601-mRNA-1"/>
    <property type="gene ID" value="SSLN_0000818601"/>
</dbReference>
<name>A0A183SUI9_SCHSO</name>